<dbReference type="PANTHER" id="PTHR48022">
    <property type="entry name" value="PLASTIDIC GLUCOSE TRANSPORTER 4"/>
    <property type="match status" value="1"/>
</dbReference>
<evidence type="ECO:0000256" key="2">
    <source>
        <dbReference type="ARBA" id="ARBA00010992"/>
    </source>
</evidence>
<protein>
    <recommendedName>
        <fullName evidence="9">Major facilitator superfamily (MFS) profile domain-containing protein</fullName>
    </recommendedName>
</protein>
<comment type="subcellular location">
    <subcellularLocation>
        <location evidence="1">Membrane</location>
        <topology evidence="1">Multi-pass membrane protein</topology>
    </subcellularLocation>
</comment>
<dbReference type="Proteomes" id="UP000094801">
    <property type="component" value="Unassembled WGS sequence"/>
</dbReference>
<keyword evidence="5 8" id="KW-1133">Transmembrane helix</keyword>
<evidence type="ECO:0000256" key="8">
    <source>
        <dbReference type="SAM" id="Phobius"/>
    </source>
</evidence>
<dbReference type="OrthoDB" id="2241241at2759"/>
<feature type="domain" description="Major facilitator superfamily (MFS) profile" evidence="9">
    <location>
        <begin position="77"/>
        <end position="533"/>
    </location>
</feature>
<evidence type="ECO:0000256" key="1">
    <source>
        <dbReference type="ARBA" id="ARBA00004141"/>
    </source>
</evidence>
<evidence type="ECO:0000256" key="4">
    <source>
        <dbReference type="ARBA" id="ARBA00022692"/>
    </source>
</evidence>
<feature type="transmembrane region" description="Helical" evidence="8">
    <location>
        <begin position="119"/>
        <end position="142"/>
    </location>
</feature>
<dbReference type="InterPro" id="IPR020846">
    <property type="entry name" value="MFS_dom"/>
</dbReference>
<feature type="transmembrane region" description="Helical" evidence="8">
    <location>
        <begin position="508"/>
        <end position="529"/>
    </location>
</feature>
<dbReference type="Gene3D" id="1.20.1250.20">
    <property type="entry name" value="MFS general substrate transporter like domains"/>
    <property type="match status" value="1"/>
</dbReference>
<dbReference type="InterPro" id="IPR050360">
    <property type="entry name" value="MFS_Sugar_Transporters"/>
</dbReference>
<dbReference type="InterPro" id="IPR036259">
    <property type="entry name" value="MFS_trans_sf"/>
</dbReference>
<feature type="transmembrane region" description="Helical" evidence="8">
    <location>
        <begin position="180"/>
        <end position="201"/>
    </location>
</feature>
<evidence type="ECO:0000256" key="7">
    <source>
        <dbReference type="RuleBase" id="RU003346"/>
    </source>
</evidence>
<feature type="transmembrane region" description="Helical" evidence="8">
    <location>
        <begin position="154"/>
        <end position="174"/>
    </location>
</feature>
<dbReference type="Pfam" id="PF00083">
    <property type="entry name" value="Sugar_tr"/>
    <property type="match status" value="1"/>
</dbReference>
<keyword evidence="4 8" id="KW-0812">Transmembrane</keyword>
<evidence type="ECO:0000256" key="5">
    <source>
        <dbReference type="ARBA" id="ARBA00022989"/>
    </source>
</evidence>
<evidence type="ECO:0000313" key="10">
    <source>
        <dbReference type="EMBL" id="ODV83491.1"/>
    </source>
</evidence>
<organism evidence="10 11">
    <name type="scientific">[Candida] arabinofermentans NRRL YB-2248</name>
    <dbReference type="NCBI Taxonomy" id="983967"/>
    <lineage>
        <taxon>Eukaryota</taxon>
        <taxon>Fungi</taxon>
        <taxon>Dikarya</taxon>
        <taxon>Ascomycota</taxon>
        <taxon>Saccharomycotina</taxon>
        <taxon>Pichiomycetes</taxon>
        <taxon>Pichiales</taxon>
        <taxon>Pichiaceae</taxon>
        <taxon>Ogataea</taxon>
        <taxon>Ogataea/Candida clade</taxon>
    </lineage>
</organism>
<dbReference type="PROSITE" id="PS50850">
    <property type="entry name" value="MFS"/>
    <property type="match status" value="1"/>
</dbReference>
<feature type="transmembrane region" description="Helical" evidence="8">
    <location>
        <begin position="345"/>
        <end position="378"/>
    </location>
</feature>
<keyword evidence="3 7" id="KW-0813">Transport</keyword>
<feature type="transmembrane region" description="Helical" evidence="8">
    <location>
        <begin position="441"/>
        <end position="468"/>
    </location>
</feature>
<evidence type="ECO:0000256" key="3">
    <source>
        <dbReference type="ARBA" id="ARBA00022448"/>
    </source>
</evidence>
<feature type="transmembrane region" description="Helical" evidence="8">
    <location>
        <begin position="213"/>
        <end position="235"/>
    </location>
</feature>
<dbReference type="PANTHER" id="PTHR48022:SF50">
    <property type="entry name" value="HEXOSE TRANSPORTER HXT14"/>
    <property type="match status" value="1"/>
</dbReference>
<dbReference type="AlphaFoldDB" id="A0A1E4SVG4"/>
<feature type="transmembrane region" description="Helical" evidence="8">
    <location>
        <begin position="74"/>
        <end position="99"/>
    </location>
</feature>
<reference evidence="11" key="1">
    <citation type="submission" date="2016-04" db="EMBL/GenBank/DDBJ databases">
        <title>Comparative genomics of biotechnologically important yeasts.</title>
        <authorList>
            <consortium name="DOE Joint Genome Institute"/>
            <person name="Riley R."/>
            <person name="Haridas S."/>
            <person name="Wolfe K.H."/>
            <person name="Lopes M.R."/>
            <person name="Hittinger C.T."/>
            <person name="Goker M."/>
            <person name="Salamov A."/>
            <person name="Wisecaver J."/>
            <person name="Long T.M."/>
            <person name="Aerts A.L."/>
            <person name="Barry K."/>
            <person name="Choi C."/>
            <person name="Clum A."/>
            <person name="Coughlan A.Y."/>
            <person name="Deshpande S."/>
            <person name="Douglass A.P."/>
            <person name="Hanson S.J."/>
            <person name="Klenk H.-P."/>
            <person name="Labutti K."/>
            <person name="Lapidus A."/>
            <person name="Lindquist E."/>
            <person name="Lipzen A."/>
            <person name="Meier-Kolthoff J.P."/>
            <person name="Ohm R.A."/>
            <person name="Otillar R.P."/>
            <person name="Pangilinan J."/>
            <person name="Peng Y."/>
            <person name="Rokas A."/>
            <person name="Rosa C.A."/>
            <person name="Scheuner C."/>
            <person name="Sibirny A.A."/>
            <person name="Slot J.C."/>
            <person name="Stielow J.B."/>
            <person name="Sun H."/>
            <person name="Kurtzman C.P."/>
            <person name="Blackwell M."/>
            <person name="Grigoriev I.V."/>
            <person name="Jeffries T.W."/>
        </authorList>
    </citation>
    <scope>NUCLEOTIDE SEQUENCE [LARGE SCALE GENOMIC DNA]</scope>
    <source>
        <strain evidence="11">NRRL YB-2248</strain>
    </source>
</reference>
<keyword evidence="6 8" id="KW-0472">Membrane</keyword>
<name>A0A1E4SVG4_9ASCO</name>
<dbReference type="GO" id="GO:0005351">
    <property type="term" value="F:carbohydrate:proton symporter activity"/>
    <property type="evidence" value="ECO:0007669"/>
    <property type="project" value="TreeGrafter"/>
</dbReference>
<dbReference type="GO" id="GO:0005886">
    <property type="term" value="C:plasma membrane"/>
    <property type="evidence" value="ECO:0007669"/>
    <property type="project" value="TreeGrafter"/>
</dbReference>
<sequence>MNGDTTSKTHFTKYNEDKNSLRFQMNVAEIENHQNSNTDAQFHDVTIDFENASNDDGGVDGGDGDDRLGSRMPIILYSFMIAMGGLIFGYDIGTIGGLIDMPSFSRVYGDRMINDTVVGFHSLTKGTIVSASSIGGCIGGLFSMKVVPWIGLRGTLFCAFSIYLIGNLITLMAGQWVQIVVGRVCNGVANGIICVVGPMLISELAPSGIRGSLVSVQQLMTTVGIVIGALTLFASHSIWDISNNLQFQWGLIQGILLCVISGILIWYVPESPYWYLNNLKSIDRTKKSVARARSLDVNDPSVLRTVAVMFDSTQDNEQDDEYDNGDDLLIVQKLRKSIRKGQPRYLLRTLTGIGLLCFQQFSGINYFFFFGTTIFAGIGVNNPYHVPIFFGLFNLVFSLISIVVVEKFNRTTLLMMGSLSMATFMSCFSIAGLYFNESTVAVTIMILSSCCFVSTFALSWGPLSNVVVSELYPNAIKVKAMSICGCLSWIATFIISLAIPALSESLGFSLGFIFVGLILIGFIFVALFVPETKNSSIESLNEKYENGEIWKTRLKSWK</sequence>
<feature type="transmembrane region" description="Helical" evidence="8">
    <location>
        <begin position="412"/>
        <end position="435"/>
    </location>
</feature>
<feature type="transmembrane region" description="Helical" evidence="8">
    <location>
        <begin position="247"/>
        <end position="268"/>
    </location>
</feature>
<feature type="transmembrane region" description="Helical" evidence="8">
    <location>
        <begin position="384"/>
        <end position="405"/>
    </location>
</feature>
<dbReference type="SUPFAM" id="SSF103473">
    <property type="entry name" value="MFS general substrate transporter"/>
    <property type="match status" value="1"/>
</dbReference>
<accession>A0A1E4SVG4</accession>
<evidence type="ECO:0000313" key="11">
    <source>
        <dbReference type="Proteomes" id="UP000094801"/>
    </source>
</evidence>
<dbReference type="NCBIfam" id="TIGR00879">
    <property type="entry name" value="SP"/>
    <property type="match status" value="1"/>
</dbReference>
<dbReference type="InterPro" id="IPR005828">
    <property type="entry name" value="MFS_sugar_transport-like"/>
</dbReference>
<comment type="similarity">
    <text evidence="2 7">Belongs to the major facilitator superfamily. Sugar transporter (TC 2.A.1.1) family.</text>
</comment>
<evidence type="ECO:0000256" key="6">
    <source>
        <dbReference type="ARBA" id="ARBA00023136"/>
    </source>
</evidence>
<evidence type="ECO:0000259" key="9">
    <source>
        <dbReference type="PROSITE" id="PS50850"/>
    </source>
</evidence>
<dbReference type="EMBL" id="KV453863">
    <property type="protein sequence ID" value="ODV83491.1"/>
    <property type="molecule type" value="Genomic_DNA"/>
</dbReference>
<dbReference type="STRING" id="983967.A0A1E4SVG4"/>
<gene>
    <name evidence="10" type="ORF">CANARDRAFT_29940</name>
</gene>
<proteinExistence type="inferred from homology"/>
<dbReference type="PRINTS" id="PR00171">
    <property type="entry name" value="SUGRTRNSPORT"/>
</dbReference>
<dbReference type="InterPro" id="IPR003663">
    <property type="entry name" value="Sugar/inositol_transpt"/>
</dbReference>
<keyword evidence="11" id="KW-1185">Reference proteome</keyword>
<feature type="transmembrane region" description="Helical" evidence="8">
    <location>
        <begin position="480"/>
        <end position="502"/>
    </location>
</feature>